<dbReference type="GO" id="GO:0006298">
    <property type="term" value="P:mismatch repair"/>
    <property type="evidence" value="ECO:0007669"/>
    <property type="project" value="UniProtKB-UniRule"/>
</dbReference>
<evidence type="ECO:0000256" key="5">
    <source>
        <dbReference type="ARBA" id="ARBA00022801"/>
    </source>
</evidence>
<dbReference type="GO" id="GO:0006304">
    <property type="term" value="P:DNA modification"/>
    <property type="evidence" value="ECO:0007669"/>
    <property type="project" value="InterPro"/>
</dbReference>
<evidence type="ECO:0000256" key="4">
    <source>
        <dbReference type="ARBA" id="ARBA00022763"/>
    </source>
</evidence>
<dbReference type="EMBL" id="MVJN01000006">
    <property type="protein sequence ID" value="RAP36242.1"/>
    <property type="molecule type" value="Genomic_DNA"/>
</dbReference>
<dbReference type="Gene3D" id="3.40.600.10">
    <property type="entry name" value="DNA mismatch repair MutH/Restriction endonuclease, type II"/>
    <property type="match status" value="1"/>
</dbReference>
<dbReference type="CDD" id="cd00583">
    <property type="entry name" value="MutH-like"/>
    <property type="match status" value="1"/>
</dbReference>
<evidence type="ECO:0000259" key="8">
    <source>
        <dbReference type="SMART" id="SM00927"/>
    </source>
</evidence>
<dbReference type="NCBIfam" id="TIGR02248">
    <property type="entry name" value="mutH_TIGR"/>
    <property type="match status" value="1"/>
</dbReference>
<evidence type="ECO:0000256" key="7">
    <source>
        <dbReference type="HAMAP-Rule" id="MF_00759"/>
    </source>
</evidence>
<keyword evidence="3 7" id="KW-0255">Endonuclease</keyword>
<name>A0A364LIJ0_9GAMM</name>
<dbReference type="Pfam" id="PF02976">
    <property type="entry name" value="MutH"/>
    <property type="match status" value="1"/>
</dbReference>
<evidence type="ECO:0000256" key="6">
    <source>
        <dbReference type="ARBA" id="ARBA00023204"/>
    </source>
</evidence>
<keyword evidence="1 7" id="KW-0963">Cytoplasm</keyword>
<comment type="function">
    <text evidence="7">Sequence-specific endonuclease that cleaves unmethylated GATC sequences. It is involved in DNA mismatch repair.</text>
</comment>
<proteinExistence type="inferred from homology"/>
<sequence>MSLSLCKNALSSESELLTRCSSIAGLSFSQLACLTGCTIPQTKSQRKGWTGLAIELALGTTAGTKAVPDFENLGIELKTIPLNALGKPAESTFVTSISLTSIHRETWKESQCFQKLQRVLWVPVEGDTMIPFEQRRIGSGFLWSPNEEQERILSDDWHEHSTMIGMGRLEEIDASMGEYLQVRPKAANARSLCDGFDAEGKKIRTLPRGFYLRASFTRQLLKSL</sequence>
<comment type="similarity">
    <text evidence="7">Belongs to the MutH family.</text>
</comment>
<reference evidence="9 10" key="1">
    <citation type="submission" date="2017-02" db="EMBL/GenBank/DDBJ databases">
        <title>Legionella quilivanii strain from human: case report and whole genome sequencing analysis.</title>
        <authorList>
            <person name="Lalancette C."/>
            <person name="Leduc J.-M."/>
            <person name="Levesque S."/>
            <person name="Fournier E."/>
            <person name="Saoud J."/>
            <person name="Faucher S.P."/>
            <person name="Bernard K."/>
            <person name="Martineau C."/>
            <person name="Longtin J."/>
        </authorList>
    </citation>
    <scope>NUCLEOTIDE SEQUENCE [LARGE SCALE GENOMIC DNA]</scope>
    <source>
        <strain evidence="9 10">ID143958</strain>
    </source>
</reference>
<feature type="domain" description="DNA mismatch repair MutH/Type II restriction enzyme Sau3AI" evidence="8">
    <location>
        <begin position="58"/>
        <end position="156"/>
    </location>
</feature>
<evidence type="ECO:0000256" key="3">
    <source>
        <dbReference type="ARBA" id="ARBA00022759"/>
    </source>
</evidence>
<evidence type="ECO:0000256" key="1">
    <source>
        <dbReference type="ARBA" id="ARBA00022490"/>
    </source>
</evidence>
<dbReference type="InterPro" id="IPR037057">
    <property type="entry name" value="DNA_rep_MutH/T2_RE_sf"/>
</dbReference>
<comment type="subcellular location">
    <subcellularLocation>
        <location evidence="7">Cytoplasm</location>
    </subcellularLocation>
</comment>
<dbReference type="InterPro" id="IPR011335">
    <property type="entry name" value="Restrct_endonuc-II-like"/>
</dbReference>
<dbReference type="GO" id="GO:0003677">
    <property type="term" value="F:DNA binding"/>
    <property type="evidence" value="ECO:0007669"/>
    <property type="project" value="InterPro"/>
</dbReference>
<dbReference type="InterPro" id="IPR004230">
    <property type="entry name" value="DNA_mismatch_repair_MutH"/>
</dbReference>
<accession>A0A364LIJ0</accession>
<organism evidence="9 10">
    <name type="scientific">Legionella quinlivanii</name>
    <dbReference type="NCBI Taxonomy" id="45073"/>
    <lineage>
        <taxon>Bacteria</taxon>
        <taxon>Pseudomonadati</taxon>
        <taxon>Pseudomonadota</taxon>
        <taxon>Gammaproteobacteria</taxon>
        <taxon>Legionellales</taxon>
        <taxon>Legionellaceae</taxon>
        <taxon>Legionella</taxon>
    </lineage>
</organism>
<dbReference type="HAMAP" id="MF_00759">
    <property type="entry name" value="MutH"/>
    <property type="match status" value="1"/>
</dbReference>
<keyword evidence="4 7" id="KW-0227">DNA damage</keyword>
<protein>
    <recommendedName>
        <fullName evidence="7">DNA mismatch repair protein MutH</fullName>
    </recommendedName>
    <alternativeName>
        <fullName evidence="7">Methyl-directed mismatch repair protein</fullName>
    </alternativeName>
</protein>
<dbReference type="GO" id="GO:0004519">
    <property type="term" value="F:endonuclease activity"/>
    <property type="evidence" value="ECO:0007669"/>
    <property type="project" value="UniProtKB-UniRule"/>
</dbReference>
<evidence type="ECO:0000313" key="9">
    <source>
        <dbReference type="EMBL" id="RAP36242.1"/>
    </source>
</evidence>
<dbReference type="AlphaFoldDB" id="A0A364LIJ0"/>
<dbReference type="GO" id="GO:0005737">
    <property type="term" value="C:cytoplasm"/>
    <property type="evidence" value="ECO:0007669"/>
    <property type="project" value="UniProtKB-SubCell"/>
</dbReference>
<dbReference type="NCBIfam" id="NF003458">
    <property type="entry name" value="PRK05070.1"/>
    <property type="match status" value="1"/>
</dbReference>
<dbReference type="RefSeq" id="WP_112219616.1">
    <property type="nucleotide sequence ID" value="NZ_MVJN01000006.1"/>
</dbReference>
<gene>
    <name evidence="7" type="primary">mutH</name>
    <name evidence="9" type="ORF">B1207_08820</name>
</gene>
<keyword evidence="5 7" id="KW-0378">Hydrolase</keyword>
<comment type="caution">
    <text evidence="9">The sequence shown here is derived from an EMBL/GenBank/DDBJ whole genome shotgun (WGS) entry which is preliminary data.</text>
</comment>
<dbReference type="InterPro" id="IPR011337">
    <property type="entry name" value="DNA_rep_MutH/RE_typeII_Sau3AI"/>
</dbReference>
<evidence type="ECO:0000256" key="2">
    <source>
        <dbReference type="ARBA" id="ARBA00022722"/>
    </source>
</evidence>
<dbReference type="SMART" id="SM00927">
    <property type="entry name" value="MutH"/>
    <property type="match status" value="1"/>
</dbReference>
<dbReference type="SUPFAM" id="SSF52980">
    <property type="entry name" value="Restriction endonuclease-like"/>
    <property type="match status" value="1"/>
</dbReference>
<keyword evidence="2 7" id="KW-0540">Nuclease</keyword>
<keyword evidence="6 7" id="KW-0234">DNA repair</keyword>
<dbReference type="GO" id="GO:0016787">
    <property type="term" value="F:hydrolase activity"/>
    <property type="evidence" value="ECO:0007669"/>
    <property type="project" value="UniProtKB-KW"/>
</dbReference>
<dbReference type="Proteomes" id="UP000249458">
    <property type="component" value="Unassembled WGS sequence"/>
</dbReference>
<evidence type="ECO:0000313" key="10">
    <source>
        <dbReference type="Proteomes" id="UP000249458"/>
    </source>
</evidence>